<organism evidence="2 3">
    <name type="scientific">Plasmodium gonderi</name>
    <dbReference type="NCBI Taxonomy" id="77519"/>
    <lineage>
        <taxon>Eukaryota</taxon>
        <taxon>Sar</taxon>
        <taxon>Alveolata</taxon>
        <taxon>Apicomplexa</taxon>
        <taxon>Aconoidasida</taxon>
        <taxon>Haemosporida</taxon>
        <taxon>Plasmodiidae</taxon>
        <taxon>Plasmodium</taxon>
        <taxon>Plasmodium (Plasmodium)</taxon>
    </lineage>
</organism>
<dbReference type="GeneID" id="39744794"/>
<dbReference type="EMBL" id="BDQF01000054">
    <property type="protein sequence ID" value="GAW83986.1"/>
    <property type="molecule type" value="Genomic_DNA"/>
</dbReference>
<accession>A0A1Y1JN17</accession>
<keyword evidence="1" id="KW-0812">Transmembrane</keyword>
<reference evidence="3" key="1">
    <citation type="submission" date="2017-04" db="EMBL/GenBank/DDBJ databases">
        <title>Plasmodium gonderi genome.</title>
        <authorList>
            <person name="Arisue N."/>
            <person name="Honma H."/>
            <person name="Kawai S."/>
            <person name="Tougan T."/>
            <person name="Tanabe K."/>
            <person name="Horii T."/>
        </authorList>
    </citation>
    <scope>NUCLEOTIDE SEQUENCE [LARGE SCALE GENOMIC DNA]</scope>
    <source>
        <strain evidence="3">ATCC 30045</strain>
    </source>
</reference>
<feature type="transmembrane region" description="Helical" evidence="1">
    <location>
        <begin position="259"/>
        <end position="277"/>
    </location>
</feature>
<dbReference type="AlphaFoldDB" id="A0A1Y1JN17"/>
<keyword evidence="1" id="KW-0472">Membrane</keyword>
<protein>
    <submittedName>
        <fullName evidence="2">Variable surface protein</fullName>
    </submittedName>
</protein>
<comment type="caution">
    <text evidence="2">The sequence shown here is derived from an EMBL/GenBank/DDBJ whole genome shotgun (WGS) entry which is preliminary data.</text>
</comment>
<evidence type="ECO:0000313" key="3">
    <source>
        <dbReference type="Proteomes" id="UP000195521"/>
    </source>
</evidence>
<proteinExistence type="predicted"/>
<evidence type="ECO:0000313" key="2">
    <source>
        <dbReference type="EMBL" id="GAW83986.1"/>
    </source>
</evidence>
<gene>
    <name evidence="2" type="ORF">PGO_000460</name>
</gene>
<name>A0A1Y1JN17_PLAGO</name>
<dbReference type="Proteomes" id="UP000195521">
    <property type="component" value="Unassembled WGS sequence"/>
</dbReference>
<dbReference type="RefSeq" id="XP_028546575.1">
    <property type="nucleotide sequence ID" value="XM_028690774.1"/>
</dbReference>
<sequence length="334" mass="39107">MTIASSVNSQYNFKDMFPKCTEAFNSLTDETKLKSGFDKFMQPCIKFTTSVIKDRATVNKILFDCISLYIYLQHIEQNEKEEVNKIASCNYLYYQIKIFTENYRYECASTREFLKRMKDADIRKTIDYNICDIRKDDFKEIDEDLHLTLSYLDKVSGVSYHAKNGKLSCHLINAFEEYLKLLDKSKSKYNTSFVEVLKFFNDKYKTHIGKLPNCASANVELKHSTKSGTDIQVSVARNKEMTEEIITAMSAGCTQGMRTGFVLLCFSIIIIIIFILYKYTRCSSFVQPSIMKLKRMFMKNENKDYRDTMDSFEKFYQDSTISRRPISYIPKDYK</sequence>
<evidence type="ECO:0000256" key="1">
    <source>
        <dbReference type="SAM" id="Phobius"/>
    </source>
</evidence>
<keyword evidence="3" id="KW-1185">Reference proteome</keyword>
<keyword evidence="1" id="KW-1133">Transmembrane helix</keyword>